<protein>
    <submittedName>
        <fullName evidence="6">MerR family transcriptional regulator</fullName>
    </submittedName>
</protein>
<evidence type="ECO:0000256" key="4">
    <source>
        <dbReference type="ARBA" id="ARBA00023163"/>
    </source>
</evidence>
<comment type="caution">
    <text evidence="6">The sequence shown here is derived from an EMBL/GenBank/DDBJ whole genome shotgun (WGS) entry which is preliminary data.</text>
</comment>
<dbReference type="EMBL" id="JAECZC010000033">
    <property type="protein sequence ID" value="MBH8564039.1"/>
    <property type="molecule type" value="Genomic_DNA"/>
</dbReference>
<dbReference type="PROSITE" id="PS00552">
    <property type="entry name" value="HTH_MERR_1"/>
    <property type="match status" value="1"/>
</dbReference>
<sequence>MEYTPQSRGFGNFWVTKMLIGELSKKTGLSKDTIRFYEKLGLITASDRQAGTRLYKEYSPETVERLLMINQGKGLGFTLREIKQLLNEWGDGTLSKRDQIRIIERKVEEIAEKMRQLDTIKTYLVNKLSKLNQEILSES</sequence>
<accession>A0A8J7HWP1</accession>
<organism evidence="6 7">
    <name type="scientific">Amazonocrinis nigriterrae CENA67</name>
    <dbReference type="NCBI Taxonomy" id="2794033"/>
    <lineage>
        <taxon>Bacteria</taxon>
        <taxon>Bacillati</taxon>
        <taxon>Cyanobacteriota</taxon>
        <taxon>Cyanophyceae</taxon>
        <taxon>Nostocales</taxon>
        <taxon>Nostocaceae</taxon>
        <taxon>Amazonocrinis</taxon>
        <taxon>Amazonocrinis nigriterrae</taxon>
    </lineage>
</organism>
<keyword evidence="1" id="KW-0678">Repressor</keyword>
<dbReference type="SUPFAM" id="SSF46955">
    <property type="entry name" value="Putative DNA-binding domain"/>
    <property type="match status" value="1"/>
</dbReference>
<keyword evidence="4" id="KW-0804">Transcription</keyword>
<dbReference type="InterPro" id="IPR000551">
    <property type="entry name" value="MerR-type_HTH_dom"/>
</dbReference>
<dbReference type="Gene3D" id="1.10.1660.10">
    <property type="match status" value="1"/>
</dbReference>
<proteinExistence type="predicted"/>
<dbReference type="PROSITE" id="PS50937">
    <property type="entry name" value="HTH_MERR_2"/>
    <property type="match status" value="1"/>
</dbReference>
<dbReference type="InterPro" id="IPR047057">
    <property type="entry name" value="MerR_fam"/>
</dbReference>
<evidence type="ECO:0000256" key="2">
    <source>
        <dbReference type="ARBA" id="ARBA00023015"/>
    </source>
</evidence>
<dbReference type="PANTHER" id="PTHR30204">
    <property type="entry name" value="REDOX-CYCLING DRUG-SENSING TRANSCRIPTIONAL ACTIVATOR SOXR"/>
    <property type="match status" value="1"/>
</dbReference>
<gene>
    <name evidence="6" type="ORF">I8748_17915</name>
</gene>
<dbReference type="Pfam" id="PF13411">
    <property type="entry name" value="MerR_1"/>
    <property type="match status" value="1"/>
</dbReference>
<dbReference type="InterPro" id="IPR009061">
    <property type="entry name" value="DNA-bd_dom_put_sf"/>
</dbReference>
<evidence type="ECO:0000259" key="5">
    <source>
        <dbReference type="PROSITE" id="PS50937"/>
    </source>
</evidence>
<dbReference type="AlphaFoldDB" id="A0A8J7HWP1"/>
<keyword evidence="3" id="KW-0238">DNA-binding</keyword>
<reference evidence="6 7" key="1">
    <citation type="journal article" date="2021" name="Int. J. Syst. Evol. Microbiol.">
        <title>Amazonocrinis nigriterrae gen. nov., sp. nov., Atlanticothrix silvestris gen. nov., sp. nov. and Dendronalium phyllosphericum gen. nov., sp. nov., nostocacean cyanobacteria from Brazilian environments.</title>
        <authorList>
            <person name="Alvarenga D.O."/>
            <person name="Andreote A.P.D."/>
            <person name="Branco L.H.Z."/>
            <person name="Delbaje E."/>
            <person name="Cruz R.B."/>
            <person name="Varani A.M."/>
            <person name="Fiore M.F."/>
        </authorList>
    </citation>
    <scope>NUCLEOTIDE SEQUENCE [LARGE SCALE GENOMIC DNA]</scope>
    <source>
        <strain evidence="6 7">CENA67</strain>
    </source>
</reference>
<keyword evidence="7" id="KW-1185">Reference proteome</keyword>
<dbReference type="GO" id="GO:0003700">
    <property type="term" value="F:DNA-binding transcription factor activity"/>
    <property type="evidence" value="ECO:0007669"/>
    <property type="project" value="InterPro"/>
</dbReference>
<name>A0A8J7HWP1_9NOST</name>
<evidence type="ECO:0000256" key="1">
    <source>
        <dbReference type="ARBA" id="ARBA00022491"/>
    </source>
</evidence>
<keyword evidence="2" id="KW-0805">Transcription regulation</keyword>
<feature type="domain" description="HTH merR-type" evidence="5">
    <location>
        <begin position="17"/>
        <end position="88"/>
    </location>
</feature>
<dbReference type="GO" id="GO:0003677">
    <property type="term" value="F:DNA binding"/>
    <property type="evidence" value="ECO:0007669"/>
    <property type="project" value="UniProtKB-KW"/>
</dbReference>
<evidence type="ECO:0000313" key="6">
    <source>
        <dbReference type="EMBL" id="MBH8564039.1"/>
    </source>
</evidence>
<dbReference type="SMART" id="SM00422">
    <property type="entry name" value="HTH_MERR"/>
    <property type="match status" value="1"/>
</dbReference>
<evidence type="ECO:0000313" key="7">
    <source>
        <dbReference type="Proteomes" id="UP000632766"/>
    </source>
</evidence>
<dbReference type="PANTHER" id="PTHR30204:SF69">
    <property type="entry name" value="MERR-FAMILY TRANSCRIPTIONAL REGULATOR"/>
    <property type="match status" value="1"/>
</dbReference>
<evidence type="ECO:0000256" key="3">
    <source>
        <dbReference type="ARBA" id="ARBA00023125"/>
    </source>
</evidence>
<dbReference type="Proteomes" id="UP000632766">
    <property type="component" value="Unassembled WGS sequence"/>
</dbReference>